<reference evidence="12 13" key="1">
    <citation type="submission" date="2020-05" db="EMBL/GenBank/DDBJ databases">
        <title>Compete genome of Limnobacter sp. SAORIC-580.</title>
        <authorList>
            <person name="Song J."/>
            <person name="Cho J.-C."/>
        </authorList>
    </citation>
    <scope>NUCLEOTIDE SEQUENCE [LARGE SCALE GENOMIC DNA]</scope>
    <source>
        <strain evidence="12 13">SAORIC-580</strain>
    </source>
</reference>
<dbReference type="SMART" id="SM00448">
    <property type="entry name" value="REC"/>
    <property type="match status" value="1"/>
</dbReference>
<feature type="domain" description="Histidine kinase" evidence="8">
    <location>
        <begin position="662"/>
        <end position="883"/>
    </location>
</feature>
<evidence type="ECO:0000259" key="8">
    <source>
        <dbReference type="PROSITE" id="PS50109"/>
    </source>
</evidence>
<evidence type="ECO:0000259" key="11">
    <source>
        <dbReference type="PROSITE" id="PS50113"/>
    </source>
</evidence>
<dbReference type="InterPro" id="IPR036890">
    <property type="entry name" value="HATPase_C_sf"/>
</dbReference>
<evidence type="ECO:0000256" key="7">
    <source>
        <dbReference type="SAM" id="Phobius"/>
    </source>
</evidence>
<dbReference type="InterPro" id="IPR035965">
    <property type="entry name" value="PAS-like_dom_sf"/>
</dbReference>
<protein>
    <recommendedName>
        <fullName evidence="2">histidine kinase</fullName>
        <ecNumber evidence="2">2.7.13.3</ecNumber>
    </recommendedName>
</protein>
<dbReference type="Pfam" id="PF08448">
    <property type="entry name" value="PAS_4"/>
    <property type="match status" value="1"/>
</dbReference>
<dbReference type="Pfam" id="PF08447">
    <property type="entry name" value="PAS_3"/>
    <property type="match status" value="1"/>
</dbReference>
<dbReference type="InterPro" id="IPR000014">
    <property type="entry name" value="PAS"/>
</dbReference>
<feature type="domain" description="PAC" evidence="11">
    <location>
        <begin position="589"/>
        <end position="641"/>
    </location>
</feature>
<keyword evidence="5" id="KW-0418">Kinase</keyword>
<dbReference type="InterPro" id="IPR001610">
    <property type="entry name" value="PAC"/>
</dbReference>
<dbReference type="SMART" id="SM00086">
    <property type="entry name" value="PAC"/>
    <property type="match status" value="2"/>
</dbReference>
<evidence type="ECO:0000259" key="9">
    <source>
        <dbReference type="PROSITE" id="PS50110"/>
    </source>
</evidence>
<feature type="domain" description="PAS" evidence="10">
    <location>
        <begin position="512"/>
        <end position="584"/>
    </location>
</feature>
<dbReference type="InterPro" id="IPR004358">
    <property type="entry name" value="Sig_transdc_His_kin-like_C"/>
</dbReference>
<keyword evidence="7" id="KW-0812">Transmembrane</keyword>
<evidence type="ECO:0000256" key="4">
    <source>
        <dbReference type="ARBA" id="ARBA00022679"/>
    </source>
</evidence>
<evidence type="ECO:0000313" key="12">
    <source>
        <dbReference type="EMBL" id="QJR28331.1"/>
    </source>
</evidence>
<dbReference type="InterPro" id="IPR003594">
    <property type="entry name" value="HATPase_dom"/>
</dbReference>
<dbReference type="Gene3D" id="1.10.287.130">
    <property type="match status" value="1"/>
</dbReference>
<dbReference type="InterPro" id="IPR001789">
    <property type="entry name" value="Sig_transdc_resp-reg_receiver"/>
</dbReference>
<feature type="transmembrane region" description="Helical" evidence="7">
    <location>
        <begin position="299"/>
        <end position="321"/>
    </location>
</feature>
<evidence type="ECO:0000256" key="5">
    <source>
        <dbReference type="ARBA" id="ARBA00022777"/>
    </source>
</evidence>
<evidence type="ECO:0000313" key="13">
    <source>
        <dbReference type="Proteomes" id="UP000501130"/>
    </source>
</evidence>
<dbReference type="CDD" id="cd00082">
    <property type="entry name" value="HisKA"/>
    <property type="match status" value="1"/>
</dbReference>
<keyword evidence="3 6" id="KW-0597">Phosphoprotein</keyword>
<dbReference type="Pfam" id="PF00072">
    <property type="entry name" value="Response_reg"/>
    <property type="match status" value="1"/>
</dbReference>
<dbReference type="InterPro" id="IPR013656">
    <property type="entry name" value="PAS_4"/>
</dbReference>
<keyword evidence="13" id="KW-1185">Reference proteome</keyword>
<dbReference type="Pfam" id="PF00512">
    <property type="entry name" value="HisKA"/>
    <property type="match status" value="1"/>
</dbReference>
<feature type="domain" description="PAC" evidence="11">
    <location>
        <begin position="459"/>
        <end position="511"/>
    </location>
</feature>
<evidence type="ECO:0000256" key="2">
    <source>
        <dbReference type="ARBA" id="ARBA00012438"/>
    </source>
</evidence>
<dbReference type="SUPFAM" id="SSF47384">
    <property type="entry name" value="Homodimeric domain of signal transducing histidine kinase"/>
    <property type="match status" value="1"/>
</dbReference>
<dbReference type="InterPro" id="IPR003661">
    <property type="entry name" value="HisK_dim/P_dom"/>
</dbReference>
<dbReference type="InterPro" id="IPR036097">
    <property type="entry name" value="HisK_dim/P_sf"/>
</dbReference>
<evidence type="ECO:0000256" key="1">
    <source>
        <dbReference type="ARBA" id="ARBA00000085"/>
    </source>
</evidence>
<dbReference type="Gene3D" id="3.40.50.2300">
    <property type="match status" value="1"/>
</dbReference>
<dbReference type="SUPFAM" id="SSF55785">
    <property type="entry name" value="PYP-like sensor domain (PAS domain)"/>
    <property type="match status" value="2"/>
</dbReference>
<dbReference type="NCBIfam" id="TIGR00229">
    <property type="entry name" value="sensory_box"/>
    <property type="match status" value="1"/>
</dbReference>
<dbReference type="CDD" id="cd00130">
    <property type="entry name" value="PAS"/>
    <property type="match status" value="2"/>
</dbReference>
<evidence type="ECO:0000256" key="3">
    <source>
        <dbReference type="ARBA" id="ARBA00022553"/>
    </source>
</evidence>
<dbReference type="PROSITE" id="PS50109">
    <property type="entry name" value="HIS_KIN"/>
    <property type="match status" value="1"/>
</dbReference>
<proteinExistence type="predicted"/>
<dbReference type="RefSeq" id="WP_171097078.1">
    <property type="nucleotide sequence ID" value="NZ_CP053084.1"/>
</dbReference>
<gene>
    <name evidence="12" type="ORF">HKT17_00740</name>
</gene>
<keyword evidence="7" id="KW-1133">Transmembrane helix</keyword>
<feature type="domain" description="Response regulatory" evidence="9">
    <location>
        <begin position="902"/>
        <end position="1019"/>
    </location>
</feature>
<dbReference type="SMART" id="SM00387">
    <property type="entry name" value="HATPase_c"/>
    <property type="match status" value="1"/>
</dbReference>
<feature type="modified residue" description="4-aspartylphosphate" evidence="6">
    <location>
        <position position="951"/>
    </location>
</feature>
<dbReference type="InterPro" id="IPR011006">
    <property type="entry name" value="CheY-like_superfamily"/>
</dbReference>
<dbReference type="PROSITE" id="PS50112">
    <property type="entry name" value="PAS"/>
    <property type="match status" value="1"/>
</dbReference>
<dbReference type="CDD" id="cd17546">
    <property type="entry name" value="REC_hyHK_CKI1_RcsC-like"/>
    <property type="match status" value="1"/>
</dbReference>
<dbReference type="Gene3D" id="3.30.565.10">
    <property type="entry name" value="Histidine kinase-like ATPase, C-terminal domain"/>
    <property type="match status" value="1"/>
</dbReference>
<dbReference type="PROSITE" id="PS50110">
    <property type="entry name" value="RESPONSE_REGULATORY"/>
    <property type="match status" value="1"/>
</dbReference>
<accession>A0ABX6N1S9</accession>
<evidence type="ECO:0000259" key="10">
    <source>
        <dbReference type="PROSITE" id="PS50112"/>
    </source>
</evidence>
<dbReference type="PROSITE" id="PS50113">
    <property type="entry name" value="PAC"/>
    <property type="match status" value="2"/>
</dbReference>
<dbReference type="SMART" id="SM00388">
    <property type="entry name" value="HisKA"/>
    <property type="match status" value="1"/>
</dbReference>
<dbReference type="InterPro" id="IPR000700">
    <property type="entry name" value="PAS-assoc_C"/>
</dbReference>
<keyword evidence="4" id="KW-0808">Transferase</keyword>
<dbReference type="InterPro" id="IPR005467">
    <property type="entry name" value="His_kinase_dom"/>
</dbReference>
<dbReference type="EC" id="2.7.13.3" evidence="2"/>
<dbReference type="InterPro" id="IPR013655">
    <property type="entry name" value="PAS_fold_3"/>
</dbReference>
<dbReference type="PANTHER" id="PTHR43047">
    <property type="entry name" value="TWO-COMPONENT HISTIDINE PROTEIN KINASE"/>
    <property type="match status" value="1"/>
</dbReference>
<dbReference type="PANTHER" id="PTHR43047:SF72">
    <property type="entry name" value="OSMOSENSING HISTIDINE PROTEIN KINASE SLN1"/>
    <property type="match status" value="1"/>
</dbReference>
<comment type="catalytic activity">
    <reaction evidence="1">
        <text>ATP + protein L-histidine = ADP + protein N-phospho-L-histidine.</text>
        <dbReference type="EC" id="2.7.13.3"/>
    </reaction>
</comment>
<evidence type="ECO:0000256" key="6">
    <source>
        <dbReference type="PROSITE-ProRule" id="PRU00169"/>
    </source>
</evidence>
<dbReference type="SUPFAM" id="SSF55874">
    <property type="entry name" value="ATPase domain of HSP90 chaperone/DNA topoisomerase II/histidine kinase"/>
    <property type="match status" value="1"/>
</dbReference>
<dbReference type="Gene3D" id="3.30.450.20">
    <property type="entry name" value="PAS domain"/>
    <property type="match status" value="3"/>
</dbReference>
<dbReference type="Proteomes" id="UP000501130">
    <property type="component" value="Chromosome"/>
</dbReference>
<sequence length="1023" mass="113480">MLNFNIRSSFTTRLIVGSLIALFLLSIPVAITAHWILRNNTINQAGANALAQTEQIAQSVDRHLKEHLRDLVYTSRIEQSFGNYTAEEQTKLLQIMREHTPGYLWIGVAAPDGTVLAALDDLLVGKSVASRPWFKQGLIAPAIMDVHEAALLAALLPARAEEKYRFIDFTTPLKNQQDEIIGVIGIHLDWKYFIAEIEKDVFNTINPSAPTVILAKDGSLRMGNRLDSADFQDSTAWTAMAGFRKAVAGENNWSIETLSDGESYLVAFAPNNSPETSSLGWISATVTPLNAVASPISKALIGAIVALIIGTVATLLLVLALGRSLSAKASAYLDLVRKNDPKALEASMKELPTELQPISRDILDLTRGLTQKSLSLETALKSAKESYWVVEALIVQAPIPIAMFDTEMNYVAASSRWVQTFANGHKGSLVGKNHYDVVPNLHERWRQAHRAGLAGESLSATSDPWTSPDGYTIWLDWAIEPWLKPDGHRGGIILMCKDVTEERLIRDSLAESEERFKLAMEGSHDGLWDWQVGTNKVYFSPSWKRLLGYEDHELSNDFGTWERLTAPDDLEVAKKALADALDNPEKDSYEAEFCMAHKNGHWVHILAKALIVRDEHGKPTRVVGTHLDRTVQLELESRLRETAIAAKAEKDSNAEKSRFLATMSHEIRTPLNGIMGFARLLEMDLPTGELKEQAGYLVQSSETLSAILNDILDFSKLESGMVKLVDSPFLMEQLLKGSTELPRLTCESKGVKFELNNKLGEHQIYSGDMGRLRQILQNLLSNAIKFTSHGKVSLTVSNTQLNPNEDLITFEVSDTGLGIPKEKQSLLFKPFSQVHTDRENRFGGTGLGLSIVKSLINAMDGEIQLESEPGQGTQVMFSVTLKREHQLDSQGQERILPVRPLRVLVADDTPLNIKLIQTFLQKDAHWVDVAKDGKEALNKAMTEPYDFILLDIDMPKLSGYEVVEKIRSTTGPNQQCEIAALTGYAFDSDIERAVAAGFNYHFAKPIQFNLLLNRLAISSQNTK</sequence>
<dbReference type="PRINTS" id="PR00344">
    <property type="entry name" value="BCTRLSENSOR"/>
</dbReference>
<dbReference type="EMBL" id="CP053084">
    <property type="protein sequence ID" value="QJR28331.1"/>
    <property type="molecule type" value="Genomic_DNA"/>
</dbReference>
<organism evidence="12 13">
    <name type="scientific">Limnobacter profundi</name>
    <dbReference type="NCBI Taxonomy" id="2732163"/>
    <lineage>
        <taxon>Bacteria</taxon>
        <taxon>Pseudomonadati</taxon>
        <taxon>Pseudomonadota</taxon>
        <taxon>Betaproteobacteria</taxon>
        <taxon>Burkholderiales</taxon>
        <taxon>Burkholderiaceae</taxon>
        <taxon>Limnobacter</taxon>
    </lineage>
</organism>
<name>A0ABX6N1S9_9BURK</name>
<dbReference type="SUPFAM" id="SSF52172">
    <property type="entry name" value="CheY-like"/>
    <property type="match status" value="1"/>
</dbReference>
<keyword evidence="7" id="KW-0472">Membrane</keyword>
<dbReference type="Pfam" id="PF02518">
    <property type="entry name" value="HATPase_c"/>
    <property type="match status" value="1"/>
</dbReference>
<dbReference type="SMART" id="SM00091">
    <property type="entry name" value="PAS"/>
    <property type="match status" value="1"/>
</dbReference>
<dbReference type="CDD" id="cd16922">
    <property type="entry name" value="HATPase_EvgS-ArcB-TorS-like"/>
    <property type="match status" value="1"/>
</dbReference>